<dbReference type="RefSeq" id="WP_013266805.1">
    <property type="nucleotide sequence ID" value="NC_014374.1"/>
</dbReference>
<gene>
    <name evidence="2" type="ordered locus">ASAC_0887</name>
</gene>
<organism evidence="2 3">
    <name type="scientific">Acidilobus saccharovorans (strain DSM 16705 / JCM 18335 / VKM B-2471 / 345-15)</name>
    <dbReference type="NCBI Taxonomy" id="666510"/>
    <lineage>
        <taxon>Archaea</taxon>
        <taxon>Thermoproteota</taxon>
        <taxon>Thermoprotei</taxon>
        <taxon>Acidilobales</taxon>
        <taxon>Acidilobaceae</taxon>
        <taxon>Acidilobus</taxon>
    </lineage>
</organism>
<feature type="compositionally biased region" description="Basic and acidic residues" evidence="1">
    <location>
        <begin position="8"/>
        <end position="20"/>
    </location>
</feature>
<evidence type="ECO:0000313" key="3">
    <source>
        <dbReference type="Proteomes" id="UP000000346"/>
    </source>
</evidence>
<name>D9Q1V5_ACIS3</name>
<keyword evidence="3" id="KW-1185">Reference proteome</keyword>
<sequence>MGGRKQPKLKEASVDEKAGSAKELRITPTQVVTKDKVLQNPKLMSLVYLVSRLGPIHERTLHMIVSEVQQKGFDLGYQFFKVGQDPYSPALKNDVVALLYVGLLEAEPRYKKLVVSSSGKEALEKVGTPKGLQDVVESSIQELKAKSSMMDARIDVEIRRGVGAPNRRSSRLPLGL</sequence>
<dbReference type="GeneID" id="9499125"/>
<feature type="region of interest" description="Disordered" evidence="1">
    <location>
        <begin position="1"/>
        <end position="20"/>
    </location>
</feature>
<dbReference type="EMBL" id="CP001742">
    <property type="protein sequence ID" value="ADL19293.1"/>
    <property type="molecule type" value="Genomic_DNA"/>
</dbReference>
<dbReference type="InParanoid" id="D9Q1V5"/>
<dbReference type="AlphaFoldDB" id="D9Q1V5"/>
<dbReference type="HOGENOM" id="CLU_140139_0_0_2"/>
<dbReference type="KEGG" id="asc:ASAC_0887"/>
<reference evidence="2 3" key="1">
    <citation type="journal article" date="2010" name="Appl. Environ. Microbiol.">
        <title>The genome sequence of the crenarchaeon Acidilobus saccharovorans supports a new order, Acidilobales, and suggests an important ecological role in terrestrial acidic hot springs.</title>
        <authorList>
            <person name="Mardanov A.V."/>
            <person name="Svetlitchnyi V.A."/>
            <person name="Beletsky A.V."/>
            <person name="Prokofeva M.I."/>
            <person name="Bonch-Osmolovskaya E.A."/>
            <person name="Ravin N.V."/>
            <person name="Skryabin K.G."/>
        </authorList>
    </citation>
    <scope>NUCLEOTIDE SEQUENCE [LARGE SCALE GENOMIC DNA]</scope>
    <source>
        <strain evidence="3">DSM 16705 / JCM 18335 / VKM B-2471 / 345-15</strain>
    </source>
</reference>
<evidence type="ECO:0000256" key="1">
    <source>
        <dbReference type="SAM" id="MobiDB-lite"/>
    </source>
</evidence>
<protein>
    <submittedName>
        <fullName evidence="2">Uncharacterized protein</fullName>
    </submittedName>
</protein>
<dbReference type="eggNOG" id="arCOG04105">
    <property type="taxonomic scope" value="Archaea"/>
</dbReference>
<accession>D9Q1V5</accession>
<proteinExistence type="predicted"/>
<dbReference type="STRING" id="666510.ASAC_0887"/>
<dbReference type="Proteomes" id="UP000000346">
    <property type="component" value="Chromosome"/>
</dbReference>
<dbReference type="OrthoDB" id="18902at2157"/>
<evidence type="ECO:0000313" key="2">
    <source>
        <dbReference type="EMBL" id="ADL19293.1"/>
    </source>
</evidence>